<keyword evidence="2" id="KW-1185">Reference proteome</keyword>
<sequence length="94" mass="11286">MHVISRKTLKDFWTVHPEAENPLRSWFQLIRQGQYESFVDLKRVFGSVDWVGGQCVFNIGGNKYRLITVFHFNRNRAYVRHVLTHSEYDRGDWK</sequence>
<dbReference type="KEGG" id="lfc:LFE_0531"/>
<dbReference type="eggNOG" id="COG4680">
    <property type="taxonomic scope" value="Bacteria"/>
</dbReference>
<name>I0ILU8_LEPFC</name>
<dbReference type="EMBL" id="AP012342">
    <property type="protein sequence ID" value="BAM06247.1"/>
    <property type="molecule type" value="Genomic_DNA"/>
</dbReference>
<evidence type="ECO:0008006" key="3">
    <source>
        <dbReference type="Google" id="ProtNLM"/>
    </source>
</evidence>
<reference evidence="1 2" key="1">
    <citation type="journal article" date="2012" name="J. Bacteriol.">
        <title>Complete Genome Sequence of Leptospirillum ferrooxidans Strain C2-3, Isolated from a Fresh Volcanic Ash Deposit on the Island of Miyake, Japan.</title>
        <authorList>
            <person name="Fujimura R."/>
            <person name="Sato Y."/>
            <person name="Nishizawa T."/>
            <person name="Oshima K."/>
            <person name="Kim S.-W."/>
            <person name="Hattori M."/>
            <person name="Kamijo T."/>
            <person name="Ohta H."/>
        </authorList>
    </citation>
    <scope>NUCLEOTIDE SEQUENCE [LARGE SCALE GENOMIC DNA]</scope>
    <source>
        <strain evidence="1 2">C2-3</strain>
    </source>
</reference>
<dbReference type="RefSeq" id="WP_014448739.1">
    <property type="nucleotide sequence ID" value="NC_017094.1"/>
</dbReference>
<protein>
    <recommendedName>
        <fullName evidence="3">Type II toxin-antitoxin system HigB family toxin</fullName>
    </recommendedName>
</protein>
<dbReference type="GO" id="GO:0004519">
    <property type="term" value="F:endonuclease activity"/>
    <property type="evidence" value="ECO:0007669"/>
    <property type="project" value="InterPro"/>
</dbReference>
<dbReference type="GO" id="GO:0003723">
    <property type="term" value="F:RNA binding"/>
    <property type="evidence" value="ECO:0007669"/>
    <property type="project" value="InterPro"/>
</dbReference>
<gene>
    <name evidence="1" type="ordered locus">LFE_0531</name>
</gene>
<evidence type="ECO:0000313" key="1">
    <source>
        <dbReference type="EMBL" id="BAM06247.1"/>
    </source>
</evidence>
<dbReference type="Pfam" id="PF09907">
    <property type="entry name" value="HigB_toxin"/>
    <property type="match status" value="1"/>
</dbReference>
<organism evidence="1 2">
    <name type="scientific">Leptospirillum ferrooxidans (strain C2-3)</name>
    <dbReference type="NCBI Taxonomy" id="1162668"/>
    <lineage>
        <taxon>Bacteria</taxon>
        <taxon>Pseudomonadati</taxon>
        <taxon>Nitrospirota</taxon>
        <taxon>Nitrospiria</taxon>
        <taxon>Nitrospirales</taxon>
        <taxon>Nitrospiraceae</taxon>
        <taxon>Leptospirillum</taxon>
    </lineage>
</organism>
<proteinExistence type="predicted"/>
<dbReference type="STRING" id="1162668.LFE_0531"/>
<dbReference type="Proteomes" id="UP000007382">
    <property type="component" value="Chromosome"/>
</dbReference>
<dbReference type="AlphaFoldDB" id="I0ILU8"/>
<dbReference type="OrthoDB" id="9799912at2"/>
<dbReference type="InterPro" id="IPR018669">
    <property type="entry name" value="Toxin_HigB"/>
</dbReference>
<dbReference type="GO" id="GO:0110001">
    <property type="term" value="C:toxin-antitoxin complex"/>
    <property type="evidence" value="ECO:0007669"/>
    <property type="project" value="InterPro"/>
</dbReference>
<evidence type="ECO:0000313" key="2">
    <source>
        <dbReference type="Proteomes" id="UP000007382"/>
    </source>
</evidence>
<dbReference type="HOGENOM" id="CLU_153067_1_0_0"/>
<reference evidence="2" key="2">
    <citation type="submission" date="2012-03" db="EMBL/GenBank/DDBJ databases">
        <title>The complete genome sequence of the pioneer microbe on fresh volcanic deposit, Leptospirillum ferrooxidans strain C2-3.</title>
        <authorList>
            <person name="Fujimura R."/>
            <person name="Sato Y."/>
            <person name="Nishizawa T."/>
            <person name="Nanba K."/>
            <person name="Oshima K."/>
            <person name="Hattori M."/>
            <person name="Kamijo T."/>
            <person name="Ohta H."/>
        </authorList>
    </citation>
    <scope>NUCLEOTIDE SEQUENCE [LARGE SCALE GENOMIC DNA]</scope>
    <source>
        <strain evidence="2">C2-3</strain>
    </source>
</reference>
<dbReference type="PATRIC" id="fig|1162668.3.peg.625"/>
<accession>I0ILU8</accession>